<feature type="transmembrane region" description="Helical" evidence="2">
    <location>
        <begin position="20"/>
        <end position="41"/>
    </location>
</feature>
<evidence type="ECO:0000313" key="5">
    <source>
        <dbReference type="Proteomes" id="UP000325289"/>
    </source>
</evidence>
<feature type="transmembrane region" description="Helical" evidence="2">
    <location>
        <begin position="48"/>
        <end position="66"/>
    </location>
</feature>
<dbReference type="Gene3D" id="3.10.580.10">
    <property type="entry name" value="CBS-domain"/>
    <property type="match status" value="1"/>
</dbReference>
<dbReference type="InterPro" id="IPR058581">
    <property type="entry name" value="TM_HPP"/>
</dbReference>
<dbReference type="PANTHER" id="PTHR33741:SF5">
    <property type="entry name" value="TRANSMEMBRANE PROTEIN DDB_G0269096-RELATED"/>
    <property type="match status" value="1"/>
</dbReference>
<dbReference type="InterPro" id="IPR046342">
    <property type="entry name" value="CBS_dom_sf"/>
</dbReference>
<dbReference type="InterPro" id="IPR007065">
    <property type="entry name" value="HPP"/>
</dbReference>
<dbReference type="InterPro" id="IPR000644">
    <property type="entry name" value="CBS_dom"/>
</dbReference>
<dbReference type="Proteomes" id="UP000325289">
    <property type="component" value="Unassembled WGS sequence"/>
</dbReference>
<dbReference type="SMART" id="SM00116">
    <property type="entry name" value="CBS"/>
    <property type="match status" value="2"/>
</dbReference>
<dbReference type="EMBL" id="FOMS01000007">
    <property type="protein sequence ID" value="SFE20516.1"/>
    <property type="molecule type" value="Genomic_DNA"/>
</dbReference>
<sequence>MLLQFPRSLGPAVAHVSATEAVRAGLGALIGLGLTGLFLLSPQIDLDLGLYLVAPFGATSVLLFAVPNSPLAQPWSAVVGNTVAALVGVAVCLTVADPALRIGLAVGLAITATILCRAVHPPAGAVAMTAAMSPEAVDRLGFWFALAPVAAGTVALVAIAALYARLTGRHYPFRQFDDRSKHQTGDRNPSERLGLSEDELSGLLESYSQSFNLGVEDLARLIGAAELQAAAQTSGPLAAEDIMSRDLITIGPDTGLGAVADLFRRHRITSLPVVGPEGRFLGVIFQLHLISQARDDALRLDRGFLPALRRLLDRTRDRPVTAGEIMSVAGPRATTKTPVGALLPMMADGDVDAVPVVEYGRVVGMVTRTDLIGALARSAVRMDQAPGSTTSA</sequence>
<feature type="domain" description="CBS" evidence="3">
    <location>
        <begin position="326"/>
        <end position="384"/>
    </location>
</feature>
<dbReference type="PROSITE" id="PS51371">
    <property type="entry name" value="CBS"/>
    <property type="match status" value="2"/>
</dbReference>
<keyword evidence="2" id="KW-0812">Transmembrane</keyword>
<keyword evidence="5" id="KW-1185">Reference proteome</keyword>
<feature type="transmembrane region" description="Helical" evidence="2">
    <location>
        <begin position="102"/>
        <end position="120"/>
    </location>
</feature>
<dbReference type="Pfam" id="PF00571">
    <property type="entry name" value="CBS"/>
    <property type="match status" value="2"/>
</dbReference>
<dbReference type="AlphaFoldDB" id="A0A1I1YLU8"/>
<protein>
    <submittedName>
        <fullName evidence="4">CBS domain-containing membrane protein</fullName>
    </submittedName>
</protein>
<keyword evidence="2" id="KW-1133">Transmembrane helix</keyword>
<reference evidence="4 5" key="1">
    <citation type="submission" date="2016-10" db="EMBL/GenBank/DDBJ databases">
        <authorList>
            <person name="Varghese N."/>
            <person name="Submissions S."/>
        </authorList>
    </citation>
    <scope>NUCLEOTIDE SEQUENCE [LARGE SCALE GENOMIC DNA]</scope>
    <source>
        <strain evidence="5">YIM D21,KCTC 23444,ACCC 10710</strain>
    </source>
</reference>
<accession>A0A1I1YLU8</accession>
<gene>
    <name evidence="4" type="ORF">SAMN04515678_107105</name>
</gene>
<name>A0A1I1YLU8_9RHOB</name>
<keyword evidence="1" id="KW-0129">CBS domain</keyword>
<dbReference type="SUPFAM" id="SSF54631">
    <property type="entry name" value="CBS-domain pair"/>
    <property type="match status" value="1"/>
</dbReference>
<dbReference type="Pfam" id="PF04982">
    <property type="entry name" value="TM_HPP"/>
    <property type="match status" value="1"/>
</dbReference>
<dbReference type="CDD" id="cd04600">
    <property type="entry name" value="CBS_pair_HPP_assoc"/>
    <property type="match status" value="1"/>
</dbReference>
<organism evidence="4 5">
    <name type="scientific">Roseivivax sediminis</name>
    <dbReference type="NCBI Taxonomy" id="936889"/>
    <lineage>
        <taxon>Bacteria</taxon>
        <taxon>Pseudomonadati</taxon>
        <taxon>Pseudomonadota</taxon>
        <taxon>Alphaproteobacteria</taxon>
        <taxon>Rhodobacterales</taxon>
        <taxon>Roseobacteraceae</taxon>
        <taxon>Roseivivax</taxon>
    </lineage>
</organism>
<proteinExistence type="predicted"/>
<dbReference type="RefSeq" id="WP_149756220.1">
    <property type="nucleotide sequence ID" value="NZ_FOMS01000007.1"/>
</dbReference>
<evidence type="ECO:0000256" key="2">
    <source>
        <dbReference type="SAM" id="Phobius"/>
    </source>
</evidence>
<keyword evidence="2" id="KW-0472">Membrane</keyword>
<evidence type="ECO:0000256" key="1">
    <source>
        <dbReference type="PROSITE-ProRule" id="PRU00703"/>
    </source>
</evidence>
<feature type="transmembrane region" description="Helical" evidence="2">
    <location>
        <begin position="72"/>
        <end position="95"/>
    </location>
</feature>
<feature type="domain" description="CBS" evidence="3">
    <location>
        <begin position="243"/>
        <end position="300"/>
    </location>
</feature>
<evidence type="ECO:0000313" key="4">
    <source>
        <dbReference type="EMBL" id="SFE20516.1"/>
    </source>
</evidence>
<evidence type="ECO:0000259" key="3">
    <source>
        <dbReference type="PROSITE" id="PS51371"/>
    </source>
</evidence>
<feature type="transmembrane region" description="Helical" evidence="2">
    <location>
        <begin position="140"/>
        <end position="164"/>
    </location>
</feature>
<dbReference type="OrthoDB" id="9811720at2"/>
<dbReference type="PANTHER" id="PTHR33741">
    <property type="entry name" value="TRANSMEMBRANE PROTEIN DDB_G0269096-RELATED"/>
    <property type="match status" value="1"/>
</dbReference>